<gene>
    <name evidence="3" type="ORF">ACFODU_10990</name>
</gene>
<dbReference type="Gene3D" id="3.40.50.10330">
    <property type="entry name" value="Probable inorganic polyphosphate/atp-NAD kinase, domain 1"/>
    <property type="match status" value="1"/>
</dbReference>
<evidence type="ECO:0000313" key="4">
    <source>
        <dbReference type="Proteomes" id="UP001595456"/>
    </source>
</evidence>
<name>A0ABV7E8K0_9SPHN</name>
<dbReference type="RefSeq" id="WP_336926893.1">
    <property type="nucleotide sequence ID" value="NZ_JBANRO010000010.1"/>
</dbReference>
<evidence type="ECO:0000256" key="1">
    <source>
        <dbReference type="SAM" id="MobiDB-lite"/>
    </source>
</evidence>
<comment type="caution">
    <text evidence="3">The sequence shown here is derived from an EMBL/GenBank/DDBJ whole genome shotgun (WGS) entry which is preliminary data.</text>
</comment>
<feature type="region of interest" description="Disordered" evidence="1">
    <location>
        <begin position="40"/>
        <end position="60"/>
    </location>
</feature>
<proteinExistence type="predicted"/>
<keyword evidence="3" id="KW-0418">Kinase</keyword>
<dbReference type="PROSITE" id="PS50146">
    <property type="entry name" value="DAGK"/>
    <property type="match status" value="1"/>
</dbReference>
<accession>A0ABV7E8K0</accession>
<dbReference type="InterPro" id="IPR016064">
    <property type="entry name" value="NAD/diacylglycerol_kinase_sf"/>
</dbReference>
<sequence>MHGAIHLFDQLHEADGAQPSGGAQPPASLRATRRADPLIGVIRNPRSHGNEGRKADTGDIPGVLLASPGKRNELPAILADFAAKGVDLLVVDGGDGTVRDVLTCGASVFGDAWPTLIVLPSGKTNALAYDLGVAPGWTLAEALDAARRQSVAARHPIVVAQTDNDAAQVRGFVLGAGAFTQAISLGQDAHDFGAFNAAAVGVTTAWSVLQALFGGAGNVWRRGTRMRLRGPDGAELPHAGGGPLDERYMVFASTLERFPVGLCPFKGIDAPLRMGVLDTPRRALLLRLPAIFYGRAGKAARRLGFQAHGLDRFDMEIADRFILDGEAFPAGSYQVRLGPRLHFVVP</sequence>
<feature type="domain" description="DAGKc" evidence="2">
    <location>
        <begin position="34"/>
        <end position="166"/>
    </location>
</feature>
<evidence type="ECO:0000313" key="3">
    <source>
        <dbReference type="EMBL" id="MFC3098316.1"/>
    </source>
</evidence>
<evidence type="ECO:0000259" key="2">
    <source>
        <dbReference type="PROSITE" id="PS50146"/>
    </source>
</evidence>
<dbReference type="InterPro" id="IPR017438">
    <property type="entry name" value="ATP-NAD_kinase_N"/>
</dbReference>
<dbReference type="Pfam" id="PF00781">
    <property type="entry name" value="DAGK_cat"/>
    <property type="match status" value="1"/>
</dbReference>
<dbReference type="Proteomes" id="UP001595456">
    <property type="component" value="Unassembled WGS sequence"/>
</dbReference>
<dbReference type="EC" id="2.7.1.-" evidence="3"/>
<keyword evidence="3" id="KW-0808">Transferase</keyword>
<protein>
    <submittedName>
        <fullName evidence="3">Diacylglycerol/lipid kinase family protein</fullName>
        <ecNumber evidence="3">2.7.1.-</ecNumber>
    </submittedName>
</protein>
<feature type="compositionally biased region" description="Basic and acidic residues" evidence="1">
    <location>
        <begin position="48"/>
        <end position="57"/>
    </location>
</feature>
<dbReference type="GO" id="GO:0016301">
    <property type="term" value="F:kinase activity"/>
    <property type="evidence" value="ECO:0007669"/>
    <property type="project" value="UniProtKB-KW"/>
</dbReference>
<dbReference type="InterPro" id="IPR001206">
    <property type="entry name" value="Diacylglycerol_kinase_cat_dom"/>
</dbReference>
<dbReference type="EMBL" id="JBHRST010000018">
    <property type="protein sequence ID" value="MFC3098316.1"/>
    <property type="molecule type" value="Genomic_DNA"/>
</dbReference>
<reference evidence="4" key="1">
    <citation type="journal article" date="2019" name="Int. J. Syst. Evol. Microbiol.">
        <title>The Global Catalogue of Microorganisms (GCM) 10K type strain sequencing project: providing services to taxonomists for standard genome sequencing and annotation.</title>
        <authorList>
            <consortium name="The Broad Institute Genomics Platform"/>
            <consortium name="The Broad Institute Genome Sequencing Center for Infectious Disease"/>
            <person name="Wu L."/>
            <person name="Ma J."/>
        </authorList>
    </citation>
    <scope>NUCLEOTIDE SEQUENCE [LARGE SCALE GENOMIC DNA]</scope>
    <source>
        <strain evidence="4">KCTC 52607</strain>
    </source>
</reference>
<organism evidence="3 4">
    <name type="scientific">Alteraurantiacibacter palmitatis</name>
    <dbReference type="NCBI Taxonomy" id="2054628"/>
    <lineage>
        <taxon>Bacteria</taxon>
        <taxon>Pseudomonadati</taxon>
        <taxon>Pseudomonadota</taxon>
        <taxon>Alphaproteobacteria</taxon>
        <taxon>Sphingomonadales</taxon>
        <taxon>Erythrobacteraceae</taxon>
        <taxon>Alteraurantiacibacter</taxon>
    </lineage>
</organism>
<keyword evidence="4" id="KW-1185">Reference proteome</keyword>
<dbReference type="SUPFAM" id="SSF111331">
    <property type="entry name" value="NAD kinase/diacylglycerol kinase-like"/>
    <property type="match status" value="1"/>
</dbReference>